<dbReference type="SUPFAM" id="SSF52540">
    <property type="entry name" value="P-loop containing nucleoside triphosphate hydrolases"/>
    <property type="match status" value="2"/>
</dbReference>
<dbReference type="CDD" id="cd18580">
    <property type="entry name" value="ABC_6TM_ABCC_D2"/>
    <property type="match status" value="1"/>
</dbReference>
<sequence>MPTTTKQSSDDRAYAQVVSPVAAATASNSDRPHPMASANWLSRMLLLWLDPLVWQGAREPLAETDVWPIPPAHTAARLAARFRVHYPARSFFWALVHTFRPEIASILGLYVISAALSLVQPLVIKSFLQYLQGSPTTDLGISSGYALAALLTLLTFASVTITDQGMVQAGKLGCHAKVLAMDTVFHKALASPSSPSSSSSSGDVVTLASVDSQRLFMCGLWFMWVVVSPVTLLTIFVLIGLDLGAFAASMGGLLMLAMLAFGSTESAALGAIQKQIMVIQGERVKCTNELLHGVRAVKLYGWEAPLQAHIQAIRARELDLHTRYHTRRQVSSIALLVAPVVSLALCLVVFVARGGTLTSPLAFITLAYVNAARMPCNSFSFATMNLFDAMHSCRRLDAYLDDDETTAHGSATSSQDDDTVSSGSADASAIAIHHASFQWPRTAANGDATSSTATEDTYLGLRDIQLAVALGSLTVVVGAVGSGKSSLLQAILGEMPRMHGTCDVHGRVAYVSQEPWLQNATVRANVLFTDDVDTPNRDDVIDRYDHVLAACALQPDLAVLVAGDATEIGERGINLSGGQKARVALARAAFQAPSRDIYLLDDPLSALDVHVASAVFRDCIRGLLHDKTVVLTLNSHYHLLPHADRILIMDGGAIVGDGVWNDALLQQFPHLHPSAQGGTPRSATTKDMLVAPTATSPTTDKPSTKTTSSSLVMSEERAVGAVTSRTYVTYFDASGWNGVCVAASVLGAFTLAQTALVVLDWFMGYWAHQTPLTSSSPSSSSSSLPSSTTYAGMYMAMAVVATLLVLVRSVYVLHFILLCSKHLHATILNHVLHAPIPSFFDVTPVGRILNRFSSDLSQVDNMVPMLGLHIFGLVFQILASLVVCAATSPYVLLVYVPLVAVLARLRTVYSASSNALKRMDSVSRSPVLNLLSEVMTGGATIRAFDAVDAFYAKHRAAIDANQAFDMLHFISTKWFQMRLDWVSVVVVGAVSFLAIATSSRGGGTSSTNVTATGLALTYAIQLTIVLSRTTMEYTYMENVMTCAERLQHYTTLDTEGQDRQAYAQAVADTWPQHGAITFHAYAMRYRDNLDLVLQDVSFTVAPGEKVGICGRTGSGKSSLMAALFRTVEAASGCIRIDDVDIATLDLHTLRSRLTIIPQDPVLFSGSLRFNLDPSLDAADDQLWRVLKQVHLTNVVCDQGGLDFHVAEKGSNLSVGQRQLVCIARALLRRSRVVVLDEATANIDIESDRLIQETLKTCFDGVTMLVIAHRLDTILDSDRILVMQDGGVLEFGAPDALLARPESAFAALATQSKL</sequence>
<feature type="transmembrane region" description="Helical" evidence="10">
    <location>
        <begin position="103"/>
        <end position="124"/>
    </location>
</feature>
<evidence type="ECO:0000256" key="6">
    <source>
        <dbReference type="ARBA" id="ARBA00022741"/>
    </source>
</evidence>
<dbReference type="InterPro" id="IPR036640">
    <property type="entry name" value="ABC1_TM_sf"/>
</dbReference>
<dbReference type="PROSITE" id="PS50893">
    <property type="entry name" value="ABC_TRANSPORTER_2"/>
    <property type="match status" value="2"/>
</dbReference>
<feature type="domain" description="ABC transmembrane type-1" evidence="12">
    <location>
        <begin position="106"/>
        <end position="386"/>
    </location>
</feature>
<feature type="transmembrane region" description="Helical" evidence="10">
    <location>
        <begin position="863"/>
        <end position="883"/>
    </location>
</feature>
<dbReference type="PROSITE" id="PS00211">
    <property type="entry name" value="ABC_TRANSPORTER_1"/>
    <property type="match status" value="2"/>
</dbReference>
<keyword evidence="8 10" id="KW-1133">Transmembrane helix</keyword>
<evidence type="ECO:0000259" key="12">
    <source>
        <dbReference type="PROSITE" id="PS50929"/>
    </source>
</evidence>
<evidence type="ECO:0000256" key="10">
    <source>
        <dbReference type="SAM" id="Phobius"/>
    </source>
</evidence>
<evidence type="ECO:0000256" key="3">
    <source>
        <dbReference type="ARBA" id="ARBA00022448"/>
    </source>
</evidence>
<dbReference type="Gene3D" id="3.40.50.300">
    <property type="entry name" value="P-loop containing nucleotide triphosphate hydrolases"/>
    <property type="match status" value="2"/>
</dbReference>
<dbReference type="InterPro" id="IPR050173">
    <property type="entry name" value="ABC_transporter_C-like"/>
</dbReference>
<evidence type="ECO:0000256" key="4">
    <source>
        <dbReference type="ARBA" id="ARBA00022692"/>
    </source>
</evidence>
<evidence type="ECO:0000256" key="7">
    <source>
        <dbReference type="ARBA" id="ARBA00022840"/>
    </source>
</evidence>
<dbReference type="Pfam" id="PF00005">
    <property type="entry name" value="ABC_tran"/>
    <property type="match status" value="2"/>
</dbReference>
<feature type="domain" description="ABC transporter" evidence="11">
    <location>
        <begin position="1078"/>
        <end position="1309"/>
    </location>
</feature>
<dbReference type="CDD" id="cd18579">
    <property type="entry name" value="ABC_6TM_ABCC_D1"/>
    <property type="match status" value="1"/>
</dbReference>
<protein>
    <submittedName>
        <fullName evidence="14">Aste57867_9194 protein</fullName>
    </submittedName>
</protein>
<dbReference type="PANTHER" id="PTHR24223">
    <property type="entry name" value="ATP-BINDING CASSETTE SUB-FAMILY C"/>
    <property type="match status" value="1"/>
</dbReference>
<evidence type="ECO:0000256" key="2">
    <source>
        <dbReference type="ARBA" id="ARBA00009726"/>
    </source>
</evidence>
<evidence type="ECO:0000256" key="5">
    <source>
        <dbReference type="ARBA" id="ARBA00022737"/>
    </source>
</evidence>
<dbReference type="SMART" id="SM00382">
    <property type="entry name" value="AAA"/>
    <property type="match status" value="2"/>
</dbReference>
<gene>
    <name evidence="14" type="primary">Aste57867_9194</name>
    <name evidence="13" type="ORF">As57867_009158</name>
    <name evidence="14" type="ORF">ASTE57867_9194</name>
</gene>
<dbReference type="Pfam" id="PF00664">
    <property type="entry name" value="ABC_membrane"/>
    <property type="match status" value="2"/>
</dbReference>
<comment type="similarity">
    <text evidence="2">Belongs to the ABC transporter superfamily. ABCC family. Conjugate transporter (TC 3.A.1.208) subfamily.</text>
</comment>
<dbReference type="InterPro" id="IPR027417">
    <property type="entry name" value="P-loop_NTPase"/>
</dbReference>
<evidence type="ECO:0000313" key="15">
    <source>
        <dbReference type="Proteomes" id="UP000332933"/>
    </source>
</evidence>
<dbReference type="GO" id="GO:0005774">
    <property type="term" value="C:vacuolar membrane"/>
    <property type="evidence" value="ECO:0007669"/>
    <property type="project" value="UniProtKB-SubCell"/>
</dbReference>
<dbReference type="PROSITE" id="PS50929">
    <property type="entry name" value="ABC_TM1F"/>
    <property type="match status" value="2"/>
</dbReference>
<feature type="transmembrane region" description="Helical" evidence="10">
    <location>
        <begin position="245"/>
        <end position="264"/>
    </location>
</feature>
<keyword evidence="9 10" id="KW-0472">Membrane</keyword>
<keyword evidence="5" id="KW-0677">Repeat</keyword>
<dbReference type="InterPro" id="IPR003439">
    <property type="entry name" value="ABC_transporter-like_ATP-bd"/>
</dbReference>
<feature type="transmembrane region" description="Helical" evidence="10">
    <location>
        <begin position="215"/>
        <end position="239"/>
    </location>
</feature>
<evidence type="ECO:0000259" key="11">
    <source>
        <dbReference type="PROSITE" id="PS50893"/>
    </source>
</evidence>
<dbReference type="OrthoDB" id="71954at2759"/>
<dbReference type="Gene3D" id="1.20.1560.10">
    <property type="entry name" value="ABC transporter type 1, transmembrane domain"/>
    <property type="match status" value="2"/>
</dbReference>
<name>A0A485KME2_9STRA</name>
<evidence type="ECO:0000256" key="9">
    <source>
        <dbReference type="ARBA" id="ARBA00023136"/>
    </source>
</evidence>
<dbReference type="CDD" id="cd03244">
    <property type="entry name" value="ABCC_MRP_domain2"/>
    <property type="match status" value="1"/>
</dbReference>
<evidence type="ECO:0000256" key="8">
    <source>
        <dbReference type="ARBA" id="ARBA00022989"/>
    </source>
</evidence>
<feature type="transmembrane region" description="Helical" evidence="10">
    <location>
        <begin position="333"/>
        <end position="352"/>
    </location>
</feature>
<dbReference type="InterPro" id="IPR044746">
    <property type="entry name" value="ABCC_6TM_D1"/>
</dbReference>
<evidence type="ECO:0000256" key="1">
    <source>
        <dbReference type="ARBA" id="ARBA00004128"/>
    </source>
</evidence>
<feature type="transmembrane region" description="Helical" evidence="10">
    <location>
        <begin position="1009"/>
        <end position="1026"/>
    </location>
</feature>
<keyword evidence="15" id="KW-1185">Reference proteome</keyword>
<organism evidence="14 15">
    <name type="scientific">Aphanomyces stellatus</name>
    <dbReference type="NCBI Taxonomy" id="120398"/>
    <lineage>
        <taxon>Eukaryota</taxon>
        <taxon>Sar</taxon>
        <taxon>Stramenopiles</taxon>
        <taxon>Oomycota</taxon>
        <taxon>Saprolegniomycetes</taxon>
        <taxon>Saprolegniales</taxon>
        <taxon>Verrucalvaceae</taxon>
        <taxon>Aphanomyces</taxon>
    </lineage>
</organism>
<feature type="transmembrane region" description="Helical" evidence="10">
    <location>
        <begin position="979"/>
        <end position="997"/>
    </location>
</feature>
<dbReference type="InterPro" id="IPR017871">
    <property type="entry name" value="ABC_transporter-like_CS"/>
</dbReference>
<dbReference type="FunFam" id="1.20.1560.10:FF:000013">
    <property type="entry name" value="ABC transporter C family member 2"/>
    <property type="match status" value="1"/>
</dbReference>
<evidence type="ECO:0000313" key="13">
    <source>
        <dbReference type="EMBL" id="KAF0700286.1"/>
    </source>
</evidence>
<comment type="subcellular location">
    <subcellularLocation>
        <location evidence="1">Vacuole membrane</location>
        <topology evidence="1">Multi-pass membrane protein</topology>
    </subcellularLocation>
</comment>
<evidence type="ECO:0000313" key="14">
    <source>
        <dbReference type="EMBL" id="VFT86077.1"/>
    </source>
</evidence>
<dbReference type="CDD" id="cd03250">
    <property type="entry name" value="ABCC_MRP_domain1"/>
    <property type="match status" value="1"/>
</dbReference>
<reference evidence="14 15" key="1">
    <citation type="submission" date="2019-03" db="EMBL/GenBank/DDBJ databases">
        <authorList>
            <person name="Gaulin E."/>
            <person name="Dumas B."/>
        </authorList>
    </citation>
    <scope>NUCLEOTIDE SEQUENCE [LARGE SCALE GENOMIC DNA]</scope>
    <source>
        <strain evidence="14">CBS 568.67</strain>
    </source>
</reference>
<reference evidence="13" key="2">
    <citation type="submission" date="2019-06" db="EMBL/GenBank/DDBJ databases">
        <title>Genomics analysis of Aphanomyces spp. identifies a new class of oomycete effector associated with host adaptation.</title>
        <authorList>
            <person name="Gaulin E."/>
        </authorList>
    </citation>
    <scope>NUCLEOTIDE SEQUENCE</scope>
    <source>
        <strain evidence="13">CBS 578.67</strain>
    </source>
</reference>
<dbReference type="GO" id="GO:0140359">
    <property type="term" value="F:ABC-type transporter activity"/>
    <property type="evidence" value="ECO:0007669"/>
    <property type="project" value="InterPro"/>
</dbReference>
<dbReference type="InterPro" id="IPR003593">
    <property type="entry name" value="AAA+_ATPase"/>
</dbReference>
<keyword evidence="4 10" id="KW-0812">Transmembrane</keyword>
<dbReference type="FunFam" id="3.40.50.300:FF:000074">
    <property type="entry name" value="Multidrug resistance-associated protein 5 isoform 1"/>
    <property type="match status" value="1"/>
</dbReference>
<feature type="domain" description="ABC transmembrane type-1" evidence="12">
    <location>
        <begin position="745"/>
        <end position="1038"/>
    </location>
</feature>
<accession>A0A485KME2</accession>
<dbReference type="InterPro" id="IPR011527">
    <property type="entry name" value="ABC1_TM_dom"/>
</dbReference>
<keyword evidence="7" id="KW-0067">ATP-binding</keyword>
<dbReference type="EMBL" id="VJMH01005130">
    <property type="protein sequence ID" value="KAF0700286.1"/>
    <property type="molecule type" value="Genomic_DNA"/>
</dbReference>
<keyword evidence="6" id="KW-0547">Nucleotide-binding</keyword>
<feature type="transmembrane region" description="Helical" evidence="10">
    <location>
        <begin position="144"/>
        <end position="162"/>
    </location>
</feature>
<dbReference type="Proteomes" id="UP000332933">
    <property type="component" value="Unassembled WGS sequence"/>
</dbReference>
<dbReference type="EMBL" id="CAADRA010005151">
    <property type="protein sequence ID" value="VFT86077.1"/>
    <property type="molecule type" value="Genomic_DNA"/>
</dbReference>
<dbReference type="SUPFAM" id="SSF90123">
    <property type="entry name" value="ABC transporter transmembrane region"/>
    <property type="match status" value="2"/>
</dbReference>
<dbReference type="GO" id="GO:0016887">
    <property type="term" value="F:ATP hydrolysis activity"/>
    <property type="evidence" value="ECO:0007669"/>
    <property type="project" value="InterPro"/>
</dbReference>
<dbReference type="PANTHER" id="PTHR24223:SF443">
    <property type="entry name" value="MULTIDRUG-RESISTANCE LIKE PROTEIN 1, ISOFORM I"/>
    <property type="match status" value="1"/>
</dbReference>
<dbReference type="FunFam" id="3.40.50.300:FF:000997">
    <property type="entry name" value="Multidrug resistance-associated protein 1"/>
    <property type="match status" value="1"/>
</dbReference>
<keyword evidence="3" id="KW-0813">Transport</keyword>
<proteinExistence type="inferred from homology"/>
<dbReference type="GO" id="GO:0005524">
    <property type="term" value="F:ATP binding"/>
    <property type="evidence" value="ECO:0007669"/>
    <property type="project" value="UniProtKB-KW"/>
</dbReference>
<feature type="transmembrane region" description="Helical" evidence="10">
    <location>
        <begin position="791"/>
        <end position="818"/>
    </location>
</feature>
<dbReference type="InterPro" id="IPR044726">
    <property type="entry name" value="ABCC_6TM_D2"/>
</dbReference>
<feature type="domain" description="ABC transporter" evidence="11">
    <location>
        <begin position="443"/>
        <end position="676"/>
    </location>
</feature>